<name>A0A3N2PKX3_SODAK</name>
<sequence>MSSMHETLLELPTLGIYLAHHREMSRPSNSTVRMGRLQESTVDKVATSRLHFHLHFHSFNTILPTLPTLPSLSILSIIPLSPPPSYGDVLPIVTTLCERFVNPGIPQLDSSSIIAAPWTSRRHKARKFQPPSPNTAQPLLGITSPLVRWALDHQSSTSRPLPSSVTMASAWTTAPVRFDIPPEARSLPRFAALPAELRYEIWEHAMLEPGMHFLKVVVDPDSAVSSDTVSIDSDISHGAQVAQQHPTDDTATAGHHPSRSNAAIRIRKAHLAPIYPHPRADLSRYVGTNHRLSTLSASCVEAAQVVRRLVHHPASIKLPDGNTVFLDRGSRDIICLDYMSSDRFYNGCRIRHDVQCPGLEGIRHLAIPYCHQWETKCNPCSRCHRQHDLFTERTYPVHVFQFLARQLPNLQTFYFIDYLILPKKSADRRDADRRDDDSNTSAKRRPHGFRSKDRTFFEVSSPNSDDWAVSSRVFQTLSWVQENFRTYAVRSTTTRYRHPNPHDVQFKVLACQWDTVEPRTAHAPMLNCPTAKKKTDKKRGFASACGENSPAGRALKTFKSARAARRQVVTATSATAVPHTVPFDTPPGMFVFGRGEKFDFVFGREVLVRR</sequence>
<accession>A0A3N2PKX3</accession>
<feature type="region of interest" description="Disordered" evidence="1">
    <location>
        <begin position="238"/>
        <end position="259"/>
    </location>
</feature>
<gene>
    <name evidence="2" type="ORF">SODALDRAFT_382004</name>
</gene>
<dbReference type="EMBL" id="ML119062">
    <property type="protein sequence ID" value="ROT35064.1"/>
    <property type="molecule type" value="Genomic_DNA"/>
</dbReference>
<dbReference type="Proteomes" id="UP000272025">
    <property type="component" value="Unassembled WGS sequence"/>
</dbReference>
<dbReference type="STRING" id="1314773.A0A3N2PKX3"/>
<dbReference type="AlphaFoldDB" id="A0A3N2PKX3"/>
<protein>
    <submittedName>
        <fullName evidence="2">Uncharacterized protein</fullName>
    </submittedName>
</protein>
<dbReference type="OrthoDB" id="4655872at2759"/>
<reference evidence="2 3" key="1">
    <citation type="journal article" date="2018" name="Mol. Ecol.">
        <title>The obligate alkalophilic soda-lake fungus Sodiomyces alkalinus has shifted to a protein diet.</title>
        <authorList>
            <person name="Grum-Grzhimaylo A.A."/>
            <person name="Falkoski D.L."/>
            <person name="van den Heuvel J."/>
            <person name="Valero-Jimenez C.A."/>
            <person name="Min B."/>
            <person name="Choi I.G."/>
            <person name="Lipzen A."/>
            <person name="Daum C.G."/>
            <person name="Aanen D.K."/>
            <person name="Tsang A."/>
            <person name="Henrissat B."/>
            <person name="Bilanenko E.N."/>
            <person name="de Vries R.P."/>
            <person name="van Kan J.A.L."/>
            <person name="Grigoriev I.V."/>
            <person name="Debets A.J.M."/>
        </authorList>
    </citation>
    <scope>NUCLEOTIDE SEQUENCE [LARGE SCALE GENOMIC DNA]</scope>
    <source>
        <strain evidence="2 3">F11</strain>
    </source>
</reference>
<dbReference type="GeneID" id="39583678"/>
<keyword evidence="3" id="KW-1185">Reference proteome</keyword>
<proteinExistence type="predicted"/>
<dbReference type="RefSeq" id="XP_028462870.1">
    <property type="nucleotide sequence ID" value="XM_028615201.1"/>
</dbReference>
<evidence type="ECO:0000313" key="3">
    <source>
        <dbReference type="Proteomes" id="UP000272025"/>
    </source>
</evidence>
<evidence type="ECO:0000256" key="1">
    <source>
        <dbReference type="SAM" id="MobiDB-lite"/>
    </source>
</evidence>
<organism evidence="2 3">
    <name type="scientific">Sodiomyces alkalinus (strain CBS 110278 / VKM F-3762 / F11)</name>
    <name type="common">Alkaliphilic filamentous fungus</name>
    <dbReference type="NCBI Taxonomy" id="1314773"/>
    <lineage>
        <taxon>Eukaryota</taxon>
        <taxon>Fungi</taxon>
        <taxon>Dikarya</taxon>
        <taxon>Ascomycota</taxon>
        <taxon>Pezizomycotina</taxon>
        <taxon>Sordariomycetes</taxon>
        <taxon>Hypocreomycetidae</taxon>
        <taxon>Glomerellales</taxon>
        <taxon>Plectosphaerellaceae</taxon>
        <taxon>Sodiomyces</taxon>
    </lineage>
</organism>
<evidence type="ECO:0000313" key="2">
    <source>
        <dbReference type="EMBL" id="ROT35064.1"/>
    </source>
</evidence>
<feature type="region of interest" description="Disordered" evidence="1">
    <location>
        <begin position="429"/>
        <end position="448"/>
    </location>
</feature>